<evidence type="ECO:0000256" key="7">
    <source>
        <dbReference type="SAM" id="Phobius"/>
    </source>
</evidence>
<evidence type="ECO:0000256" key="2">
    <source>
        <dbReference type="ARBA" id="ARBA00006156"/>
    </source>
</evidence>
<evidence type="ECO:0000256" key="5">
    <source>
        <dbReference type="ARBA" id="ARBA00022989"/>
    </source>
</evidence>
<dbReference type="EMBL" id="JAUHGG010000003">
    <property type="protein sequence ID" value="MDS1820856.1"/>
    <property type="molecule type" value="Genomic_DNA"/>
</dbReference>
<evidence type="ECO:0000256" key="4">
    <source>
        <dbReference type="ARBA" id="ARBA00022692"/>
    </source>
</evidence>
<evidence type="ECO:0000256" key="1">
    <source>
        <dbReference type="ARBA" id="ARBA00004651"/>
    </source>
</evidence>
<keyword evidence="6 7" id="KW-0472">Membrane</keyword>
<proteinExistence type="inferred from homology"/>
<evidence type="ECO:0000256" key="6">
    <source>
        <dbReference type="ARBA" id="ARBA00023136"/>
    </source>
</evidence>
<feature type="transmembrane region" description="Helical" evidence="7">
    <location>
        <begin position="21"/>
        <end position="40"/>
    </location>
</feature>
<feature type="transmembrane region" description="Helical" evidence="7">
    <location>
        <begin position="52"/>
        <end position="71"/>
    </location>
</feature>
<keyword evidence="8" id="KW-0282">Flagellum</keyword>
<accession>A0AAW8PX97</accession>
<keyword evidence="4 7" id="KW-0812">Transmembrane</keyword>
<dbReference type="PANTHER" id="PTHR34040:SF8">
    <property type="entry name" value="FLAGELLAR BIOSYNTHETIC PROTEIN FLIQ"/>
    <property type="match status" value="1"/>
</dbReference>
<comment type="caution">
    <text evidence="8">The sequence shown here is derived from an EMBL/GenBank/DDBJ whole genome shotgun (WGS) entry which is preliminary data.</text>
</comment>
<dbReference type="PANTHER" id="PTHR34040">
    <property type="entry name" value="FLAGELLAR BIOSYNTHETIC PROTEIN FLIQ"/>
    <property type="match status" value="1"/>
</dbReference>
<keyword evidence="3" id="KW-1003">Cell membrane</keyword>
<name>A0AAW8PX97_VIBPH</name>
<keyword evidence="8" id="KW-0969">Cilium</keyword>
<comment type="subcellular location">
    <subcellularLocation>
        <location evidence="1">Cell membrane</location>
        <topology evidence="1">Multi-pass membrane protein</topology>
    </subcellularLocation>
</comment>
<dbReference type="InterPro" id="IPR002191">
    <property type="entry name" value="Bac_export_3"/>
</dbReference>
<evidence type="ECO:0000313" key="8">
    <source>
        <dbReference type="EMBL" id="MDS1820856.1"/>
    </source>
</evidence>
<sequence>MTNDILIFDTIKMAMSVTGSISTMVLVPLLVIGLIIAVFQAATQINEASLSFIPKLIFIFFAVLFMGDMLLEQLSELFRYVFGLIPSIAK</sequence>
<gene>
    <name evidence="8" type="ORF">QX249_09330</name>
</gene>
<evidence type="ECO:0000313" key="9">
    <source>
        <dbReference type="Proteomes" id="UP001253193"/>
    </source>
</evidence>
<dbReference type="RefSeq" id="WP_215986319.1">
    <property type="nucleotide sequence ID" value="NZ_JAUHGG010000003.1"/>
</dbReference>
<dbReference type="GO" id="GO:0009306">
    <property type="term" value="P:protein secretion"/>
    <property type="evidence" value="ECO:0007669"/>
    <property type="project" value="InterPro"/>
</dbReference>
<keyword evidence="8" id="KW-0966">Cell projection</keyword>
<organism evidence="8 9">
    <name type="scientific">Vibrio parahaemolyticus</name>
    <dbReference type="NCBI Taxonomy" id="670"/>
    <lineage>
        <taxon>Bacteria</taxon>
        <taxon>Pseudomonadati</taxon>
        <taxon>Pseudomonadota</taxon>
        <taxon>Gammaproteobacteria</taxon>
        <taxon>Vibrionales</taxon>
        <taxon>Vibrionaceae</taxon>
        <taxon>Vibrio</taxon>
    </lineage>
</organism>
<protein>
    <submittedName>
        <fullName evidence="8">Flagellar biosynthetic protein FliQ</fullName>
    </submittedName>
</protein>
<comment type="similarity">
    <text evidence="2">Belongs to the FliQ/MopD/SpaQ family.</text>
</comment>
<dbReference type="GO" id="GO:0005886">
    <property type="term" value="C:plasma membrane"/>
    <property type="evidence" value="ECO:0007669"/>
    <property type="project" value="UniProtKB-SubCell"/>
</dbReference>
<dbReference type="Proteomes" id="UP001253193">
    <property type="component" value="Unassembled WGS sequence"/>
</dbReference>
<dbReference type="Pfam" id="PF01313">
    <property type="entry name" value="Bac_export_3"/>
    <property type="match status" value="1"/>
</dbReference>
<reference evidence="8" key="1">
    <citation type="submission" date="2023-06" db="EMBL/GenBank/DDBJ databases">
        <title>Genomic Diversity of Vibrio spp. and Metagenomic Analysis of Pathogens in Florida Gulf Coastal Waters Following Hurricane Ian.</title>
        <authorList>
            <person name="Brumfield K.D."/>
        </authorList>
    </citation>
    <scope>NUCLEOTIDE SEQUENCE</scope>
    <source>
        <strain evidence="8">WBS2B-138</strain>
    </source>
</reference>
<evidence type="ECO:0000256" key="3">
    <source>
        <dbReference type="ARBA" id="ARBA00022475"/>
    </source>
</evidence>
<dbReference type="AlphaFoldDB" id="A0AAW8PX97"/>
<keyword evidence="5 7" id="KW-1133">Transmembrane helix</keyword>